<name>A0AAW9Q7G8_9BURK</name>
<dbReference type="EMBL" id="JAZIBG010000036">
    <property type="protein sequence ID" value="MEF7615943.1"/>
    <property type="molecule type" value="Genomic_DNA"/>
</dbReference>
<comment type="caution">
    <text evidence="3">The sequence shown here is derived from an EMBL/GenBank/DDBJ whole genome shotgun (WGS) entry which is preliminary data.</text>
</comment>
<dbReference type="Proteomes" id="UP001336250">
    <property type="component" value="Unassembled WGS sequence"/>
</dbReference>
<dbReference type="InterPro" id="IPR016155">
    <property type="entry name" value="Mopterin_synth/thiamin_S_b"/>
</dbReference>
<gene>
    <name evidence="3" type="ORF">V4F39_18655</name>
</gene>
<dbReference type="Gene3D" id="3.10.20.280">
    <property type="entry name" value="RnfH-like"/>
    <property type="match status" value="1"/>
</dbReference>
<dbReference type="PANTHER" id="PTHR37483">
    <property type="entry name" value="UPF0125 PROTEIN RATB"/>
    <property type="match status" value="1"/>
</dbReference>
<dbReference type="RefSeq" id="WP_332291301.1">
    <property type="nucleotide sequence ID" value="NZ_JAZIBG010000036.1"/>
</dbReference>
<dbReference type="Pfam" id="PF03658">
    <property type="entry name" value="Ub-RnfH"/>
    <property type="match status" value="1"/>
</dbReference>
<comment type="similarity">
    <text evidence="1 2">Belongs to the UPF0125 (RnfH) family.</text>
</comment>
<evidence type="ECO:0000313" key="3">
    <source>
        <dbReference type="EMBL" id="MEF7615943.1"/>
    </source>
</evidence>
<evidence type="ECO:0000256" key="2">
    <source>
        <dbReference type="HAMAP-Rule" id="MF_00460"/>
    </source>
</evidence>
<dbReference type="HAMAP" id="MF_00460">
    <property type="entry name" value="UPF0125_RnfH"/>
    <property type="match status" value="1"/>
</dbReference>
<dbReference type="AlphaFoldDB" id="A0AAW9Q7G8"/>
<proteinExistence type="inferred from homology"/>
<evidence type="ECO:0000313" key="4">
    <source>
        <dbReference type="Proteomes" id="UP001336250"/>
    </source>
</evidence>
<dbReference type="InterPro" id="IPR005346">
    <property type="entry name" value="RnfH"/>
</dbReference>
<dbReference type="SUPFAM" id="SSF54285">
    <property type="entry name" value="MoaD/ThiS"/>
    <property type="match status" value="1"/>
</dbReference>
<keyword evidence="4" id="KW-1185">Reference proteome</keyword>
<dbReference type="InterPro" id="IPR037021">
    <property type="entry name" value="RnfH_sf"/>
</dbReference>
<organism evidence="3 4">
    <name type="scientific">Aquincola agrisoli</name>
    <dbReference type="NCBI Taxonomy" id="3119538"/>
    <lineage>
        <taxon>Bacteria</taxon>
        <taxon>Pseudomonadati</taxon>
        <taxon>Pseudomonadota</taxon>
        <taxon>Betaproteobacteria</taxon>
        <taxon>Burkholderiales</taxon>
        <taxon>Sphaerotilaceae</taxon>
        <taxon>Aquincola</taxon>
    </lineage>
</organism>
<accession>A0AAW9Q7G8</accession>
<evidence type="ECO:0000256" key="1">
    <source>
        <dbReference type="ARBA" id="ARBA00010645"/>
    </source>
</evidence>
<sequence length="92" mass="10545">MRIELAYSPAADVVDRIALDLPQGATVRQALERSGFAQRHGLVIEDARIGVWGRPATLAQPLRDRDRVEVYRPLQVDPKEARRLRYRGNRVR</sequence>
<dbReference type="PANTHER" id="PTHR37483:SF1">
    <property type="entry name" value="UPF0125 PROTEIN RATB"/>
    <property type="match status" value="1"/>
</dbReference>
<reference evidence="3 4" key="1">
    <citation type="submission" date="2024-02" db="EMBL/GenBank/DDBJ databases">
        <title>Genome sequence of Aquincola sp. MAHUQ-54.</title>
        <authorList>
            <person name="Huq M.A."/>
        </authorList>
    </citation>
    <scope>NUCLEOTIDE SEQUENCE [LARGE SCALE GENOMIC DNA]</scope>
    <source>
        <strain evidence="3 4">MAHUQ-54</strain>
    </source>
</reference>
<protein>
    <recommendedName>
        <fullName evidence="2">UPF0125 protein V4F39_18655</fullName>
    </recommendedName>
</protein>